<dbReference type="AlphaFoldDB" id="A0AAN8XSI9"/>
<dbReference type="PANTHER" id="PTHR24362:SF309">
    <property type="entry name" value="PROTEIN KINASE DOMAIN-CONTAINING PROTEIN"/>
    <property type="match status" value="1"/>
</dbReference>
<keyword evidence="4" id="KW-1185">Reference proteome</keyword>
<feature type="domain" description="Protein kinase" evidence="2">
    <location>
        <begin position="420"/>
        <end position="672"/>
    </location>
</feature>
<protein>
    <recommendedName>
        <fullName evidence="2">Protein kinase domain-containing protein</fullName>
    </recommendedName>
</protein>
<comment type="caution">
    <text evidence="3">The sequence shown here is derived from an EMBL/GenBank/DDBJ whole genome shotgun (WGS) entry which is preliminary data.</text>
</comment>
<proteinExistence type="predicted"/>
<sequence>MKNFTLQMFRFADEWSLKFSNFIRRRFIRDDHNNNEQTQRDPEPRETDQREKSKIQKGGKKEEMGRERVTASASGKGHMNEKCYFPGLQQIDEDTTYLDNAEELLIFEVLTHRYPLKREPLNALMETNEYLKREEGEEEEEESETTESSGSSSDTEKAKPVWKKKDKFEIDLPYRCTDAEGRSVVLKRRTLFGIEREVVNLWAVRKYHGETLKDILAGGVKIERANIYNILYQVAAILKELNQMKLSYNNLQSGNICIDIDEDNLPVVTLINFQNMCKIGQTAGFKVTPKDVAMAPEIHKQQFVKENSDVYSLTVLLKELTKKSPLNYTKLFRLKQLGCNYFSKERLDMDTCENVLKYALERAQKLQVGKDQLLKDVLKISTSEYSRLQNAFRIRVDVRRLIPDTVPLISRQQISECVEDMAFTKIRRGKYTVAYLADYYGTMAVSTLISDKDHFIDAIYGLELIQQKKKQLRGLEELIAVSPKTSEILTLDHGPTLKEWYDDDKLKPVNYMHIISMILVSVKEFISLGHCHNQINERNFCVNENLEVTLINFGWTRVTGQDLFKRWIIDPKHEELDYLAPEILKGGPTSVKAEIYSVGKLVRKLTLRLNTTFRKLENWLERAANSHPDDRPALKEGLDIALECLTHYMEDEDVANLPPGTKKRDIRRQRKL</sequence>
<evidence type="ECO:0000313" key="4">
    <source>
        <dbReference type="Proteomes" id="UP001381693"/>
    </source>
</evidence>
<dbReference type="Gene3D" id="1.10.510.10">
    <property type="entry name" value="Transferase(Phosphotransferase) domain 1"/>
    <property type="match status" value="2"/>
</dbReference>
<evidence type="ECO:0000256" key="1">
    <source>
        <dbReference type="SAM" id="MobiDB-lite"/>
    </source>
</evidence>
<reference evidence="3 4" key="1">
    <citation type="submission" date="2023-11" db="EMBL/GenBank/DDBJ databases">
        <title>Halocaridina rubra genome assembly.</title>
        <authorList>
            <person name="Smith C."/>
        </authorList>
    </citation>
    <scope>NUCLEOTIDE SEQUENCE [LARGE SCALE GENOMIC DNA]</scope>
    <source>
        <strain evidence="3">EP-1</strain>
        <tissue evidence="3">Whole</tissue>
    </source>
</reference>
<feature type="region of interest" description="Disordered" evidence="1">
    <location>
        <begin position="132"/>
        <end position="158"/>
    </location>
</feature>
<name>A0AAN8XSI9_HALRR</name>
<gene>
    <name evidence="3" type="ORF">SK128_006294</name>
</gene>
<dbReference type="GO" id="GO:0005524">
    <property type="term" value="F:ATP binding"/>
    <property type="evidence" value="ECO:0007669"/>
    <property type="project" value="InterPro"/>
</dbReference>
<accession>A0AAN8XSI9</accession>
<feature type="region of interest" description="Disordered" evidence="1">
    <location>
        <begin position="33"/>
        <end position="80"/>
    </location>
</feature>
<feature type="compositionally biased region" description="Basic and acidic residues" evidence="1">
    <location>
        <begin position="33"/>
        <end position="69"/>
    </location>
</feature>
<evidence type="ECO:0000313" key="3">
    <source>
        <dbReference type="EMBL" id="KAK7083465.1"/>
    </source>
</evidence>
<dbReference type="InterPro" id="IPR000719">
    <property type="entry name" value="Prot_kinase_dom"/>
</dbReference>
<feature type="compositionally biased region" description="Acidic residues" evidence="1">
    <location>
        <begin position="136"/>
        <end position="145"/>
    </location>
</feature>
<dbReference type="GO" id="GO:0004672">
    <property type="term" value="F:protein kinase activity"/>
    <property type="evidence" value="ECO:0007669"/>
    <property type="project" value="InterPro"/>
</dbReference>
<dbReference type="InterPro" id="IPR011009">
    <property type="entry name" value="Kinase-like_dom_sf"/>
</dbReference>
<dbReference type="PROSITE" id="PS50011">
    <property type="entry name" value="PROTEIN_KINASE_DOM"/>
    <property type="match status" value="1"/>
</dbReference>
<evidence type="ECO:0000259" key="2">
    <source>
        <dbReference type="PROSITE" id="PS50011"/>
    </source>
</evidence>
<dbReference type="SUPFAM" id="SSF56112">
    <property type="entry name" value="Protein kinase-like (PK-like)"/>
    <property type="match status" value="2"/>
</dbReference>
<organism evidence="3 4">
    <name type="scientific">Halocaridina rubra</name>
    <name type="common">Hawaiian red shrimp</name>
    <dbReference type="NCBI Taxonomy" id="373956"/>
    <lineage>
        <taxon>Eukaryota</taxon>
        <taxon>Metazoa</taxon>
        <taxon>Ecdysozoa</taxon>
        <taxon>Arthropoda</taxon>
        <taxon>Crustacea</taxon>
        <taxon>Multicrustacea</taxon>
        <taxon>Malacostraca</taxon>
        <taxon>Eumalacostraca</taxon>
        <taxon>Eucarida</taxon>
        <taxon>Decapoda</taxon>
        <taxon>Pleocyemata</taxon>
        <taxon>Caridea</taxon>
        <taxon>Atyoidea</taxon>
        <taxon>Atyidae</taxon>
        <taxon>Halocaridina</taxon>
    </lineage>
</organism>
<dbReference type="PANTHER" id="PTHR24362">
    <property type="entry name" value="SERINE/THREONINE-PROTEIN KINASE NEK"/>
    <property type="match status" value="1"/>
</dbReference>
<dbReference type="EMBL" id="JAXCGZ010002983">
    <property type="protein sequence ID" value="KAK7083465.1"/>
    <property type="molecule type" value="Genomic_DNA"/>
</dbReference>
<dbReference type="Proteomes" id="UP001381693">
    <property type="component" value="Unassembled WGS sequence"/>
</dbReference>